<dbReference type="AlphaFoldDB" id="A0A1S0TV42"/>
<dbReference type="SUPFAM" id="SSF81321">
    <property type="entry name" value="Family A G protein-coupled receptor-like"/>
    <property type="match status" value="1"/>
</dbReference>
<keyword evidence="6" id="KW-0732">Signal</keyword>
<evidence type="ECO:0000259" key="7">
    <source>
        <dbReference type="PROSITE" id="PS50262"/>
    </source>
</evidence>
<dbReference type="PROSITE" id="PS50262">
    <property type="entry name" value="G_PROTEIN_RECEP_F1_2"/>
    <property type="match status" value="1"/>
</dbReference>
<feature type="transmembrane region" description="Helical" evidence="5">
    <location>
        <begin position="116"/>
        <end position="141"/>
    </location>
</feature>
<dbReference type="OrthoDB" id="5857364at2759"/>
<evidence type="ECO:0000256" key="1">
    <source>
        <dbReference type="ARBA" id="ARBA00004370"/>
    </source>
</evidence>
<dbReference type="OMA" id="HGSNTMK"/>
<dbReference type="InterPro" id="IPR017452">
    <property type="entry name" value="GPCR_Rhodpsn_7TM"/>
</dbReference>
<dbReference type="EMBL" id="JH712253">
    <property type="protein sequence ID" value="EFO19979.1"/>
    <property type="molecule type" value="Genomic_DNA"/>
</dbReference>
<feature type="transmembrane region" description="Helical" evidence="5">
    <location>
        <begin position="76"/>
        <end position="96"/>
    </location>
</feature>
<evidence type="ECO:0000256" key="2">
    <source>
        <dbReference type="ARBA" id="ARBA00022692"/>
    </source>
</evidence>
<feature type="transmembrane region" description="Helical" evidence="5">
    <location>
        <begin position="213"/>
        <end position="234"/>
    </location>
</feature>
<feature type="domain" description="G-protein coupled receptors family 1 profile" evidence="7">
    <location>
        <begin position="56"/>
        <end position="235"/>
    </location>
</feature>
<evidence type="ECO:0000256" key="5">
    <source>
        <dbReference type="SAM" id="Phobius"/>
    </source>
</evidence>
<accession>A0A1S0TV42</accession>
<comment type="subcellular location">
    <subcellularLocation>
        <location evidence="1">Membrane</location>
    </subcellularLocation>
</comment>
<keyword evidence="2 5" id="KW-0812">Transmembrane</keyword>
<sequence>MFTRLYCITVLFLILPLTYQKRNTTYVVDIKDENHKVTKYTAVLLFVIFLLYGIVSNILLAIVFCRRRDNHYSREFIVIGSQLIISSFMAFIPQMVVVLPEILRTKNSSFADQMIWINRIFATFATIPFFAILYFSFLLTLNRFVALILPKCYIVFEAARLYFLIAFVWLSVLANTAVDIYYCTRRFNVLKVSWEADCTKSGAAGDIWWRMRYFLAILIPNVKFVIYIMIFYSIRHKRLFATDNNQRKTNICAGNEMNEMKIHHYEWLMLIQAAWECAIMEIGIIAFNFLPKCLSRIFDERAIIPSKIFINCYFIFICASLPTVHFIYNKRAREIIKHYLYRWLNLKIGQLKNKVGVRKHSTLW</sequence>
<dbReference type="RefSeq" id="XP_003144091.1">
    <property type="nucleotide sequence ID" value="XM_003144043.1"/>
</dbReference>
<evidence type="ECO:0000256" key="4">
    <source>
        <dbReference type="ARBA" id="ARBA00023136"/>
    </source>
</evidence>
<evidence type="ECO:0000256" key="6">
    <source>
        <dbReference type="SAM" id="SignalP"/>
    </source>
</evidence>
<name>A0A1S0TV42_LOALO</name>
<evidence type="ECO:0000256" key="3">
    <source>
        <dbReference type="ARBA" id="ARBA00022989"/>
    </source>
</evidence>
<dbReference type="KEGG" id="loa:LOAG_08513"/>
<protein>
    <recommendedName>
        <fullName evidence="7">G-protein coupled receptors family 1 profile domain-containing protein</fullName>
    </recommendedName>
</protein>
<dbReference type="FunCoup" id="A0A1S0TV42">
    <property type="interactions" value="63"/>
</dbReference>
<keyword evidence="3 5" id="KW-1133">Transmembrane helix</keyword>
<feature type="transmembrane region" description="Helical" evidence="5">
    <location>
        <begin position="308"/>
        <end position="328"/>
    </location>
</feature>
<keyword evidence="4 5" id="KW-0472">Membrane</keyword>
<proteinExistence type="predicted"/>
<feature type="transmembrane region" description="Helical" evidence="5">
    <location>
        <begin position="44"/>
        <end position="64"/>
    </location>
</feature>
<feature type="chain" id="PRO_5010372656" description="G-protein coupled receptors family 1 profile domain-containing protein" evidence="6">
    <location>
        <begin position="21"/>
        <end position="364"/>
    </location>
</feature>
<dbReference type="PANTHER" id="PTHR22718">
    <property type="entry name" value="SERPENTINE RECEPTOR, CLASS X"/>
    <property type="match status" value="1"/>
</dbReference>
<dbReference type="InParanoid" id="A0A1S0TV42"/>
<dbReference type="GO" id="GO:0016020">
    <property type="term" value="C:membrane"/>
    <property type="evidence" value="ECO:0007669"/>
    <property type="project" value="UniProtKB-SubCell"/>
</dbReference>
<feature type="transmembrane region" description="Helical" evidence="5">
    <location>
        <begin position="267"/>
        <end position="288"/>
    </location>
</feature>
<organism evidence="8">
    <name type="scientific">Loa loa</name>
    <name type="common">Eye worm</name>
    <name type="synonym">Filaria loa</name>
    <dbReference type="NCBI Taxonomy" id="7209"/>
    <lineage>
        <taxon>Eukaryota</taxon>
        <taxon>Metazoa</taxon>
        <taxon>Ecdysozoa</taxon>
        <taxon>Nematoda</taxon>
        <taxon>Chromadorea</taxon>
        <taxon>Rhabditida</taxon>
        <taxon>Spirurina</taxon>
        <taxon>Spiruromorpha</taxon>
        <taxon>Filarioidea</taxon>
        <taxon>Onchocercidae</taxon>
        <taxon>Loa</taxon>
    </lineage>
</organism>
<dbReference type="Gene3D" id="1.20.1070.10">
    <property type="entry name" value="Rhodopsin 7-helix transmembrane proteins"/>
    <property type="match status" value="1"/>
</dbReference>
<dbReference type="GeneID" id="9945940"/>
<feature type="transmembrane region" description="Helical" evidence="5">
    <location>
        <begin position="161"/>
        <end position="182"/>
    </location>
</feature>
<dbReference type="CTD" id="9945940"/>
<reference evidence="8" key="1">
    <citation type="submission" date="2012-04" db="EMBL/GenBank/DDBJ databases">
        <title>The Genome Sequence of Loa loa.</title>
        <authorList>
            <consortium name="The Broad Institute Genome Sequencing Platform"/>
            <consortium name="Broad Institute Genome Sequencing Center for Infectious Disease"/>
            <person name="Nutman T.B."/>
            <person name="Fink D.L."/>
            <person name="Russ C."/>
            <person name="Young S."/>
            <person name="Zeng Q."/>
            <person name="Gargeya S."/>
            <person name="Alvarado L."/>
            <person name="Berlin A."/>
            <person name="Chapman S.B."/>
            <person name="Chen Z."/>
            <person name="Freedman E."/>
            <person name="Gellesch M."/>
            <person name="Goldberg J."/>
            <person name="Griggs A."/>
            <person name="Gujja S."/>
            <person name="Heilman E.R."/>
            <person name="Heiman D."/>
            <person name="Howarth C."/>
            <person name="Mehta T."/>
            <person name="Neiman D."/>
            <person name="Pearson M."/>
            <person name="Roberts A."/>
            <person name="Saif S."/>
            <person name="Shea T."/>
            <person name="Shenoy N."/>
            <person name="Sisk P."/>
            <person name="Stolte C."/>
            <person name="Sykes S."/>
            <person name="White J."/>
            <person name="Yandava C."/>
            <person name="Haas B."/>
            <person name="Henn M.R."/>
            <person name="Nusbaum C."/>
            <person name="Birren B."/>
        </authorList>
    </citation>
    <scope>NUCLEOTIDE SEQUENCE [LARGE SCALE GENOMIC DNA]</scope>
</reference>
<gene>
    <name evidence="8" type="ORF">LOAG_08513</name>
</gene>
<dbReference type="PANTHER" id="PTHR22718:SF25">
    <property type="entry name" value="G-PROTEIN COUPLED RECEPTORS FAMILY 1 PROFILE DOMAIN-CONTAINING PROTEIN"/>
    <property type="match status" value="1"/>
</dbReference>
<feature type="signal peptide" evidence="6">
    <location>
        <begin position="1"/>
        <end position="20"/>
    </location>
</feature>
<evidence type="ECO:0000313" key="8">
    <source>
        <dbReference type="EMBL" id="EFO19979.1"/>
    </source>
</evidence>